<evidence type="ECO:0000256" key="1">
    <source>
        <dbReference type="SAM" id="Phobius"/>
    </source>
</evidence>
<keyword evidence="1" id="KW-0472">Membrane</keyword>
<keyword evidence="1" id="KW-0812">Transmembrane</keyword>
<evidence type="ECO:0000256" key="2">
    <source>
        <dbReference type="SAM" id="SignalP"/>
    </source>
</evidence>
<keyword evidence="2" id="KW-0732">Signal</keyword>
<sequence>VVCGMIAVLISLLLLKVNSGFFDGNVGFYELGEPQACLNEKELQRCNPEARTCGNTMSNIQTNNVELNNAGVYSQKLAINPYSGVYDRITAGCLNADRSELEAPRKTNGEHSTQNCVEHSINKSLSICDGQEETSKYFNQGNVNPCEQLSEHCKNTVQVSESKTINTAKTCLNDESDVLDQSCQSTNVSHGCNPNQVRECPESYERTERAEEHFYACSNGENISEASNTDILPCHDEVRKSDETCPGLHAEVSDLDHKNYSGFVDWIDLEWDEVISASLYGTNCESDSSITIENELSLVDIDAKNDVSALADRNIPINEPLNGTITKNISPDLQFNDKCIETPSLSCECNQQSENRNWKNIKNLSQINNSASSTETDNFSVSSEHSSTNYINNNKGTDNALNTEIRSAKTTKVNFDLKIFIILISFLIVCACILAFLIANC</sequence>
<gene>
    <name evidence="3" type="ORF">THOM_0109</name>
</gene>
<feature type="chain" id="PRO_5003978928" evidence="2">
    <location>
        <begin position="20"/>
        <end position="441"/>
    </location>
</feature>
<feature type="signal peptide" evidence="2">
    <location>
        <begin position="1"/>
        <end position="19"/>
    </location>
</feature>
<accession>L7JZM0</accession>
<dbReference type="EMBL" id="JH993806">
    <property type="protein sequence ID" value="ELQ76913.1"/>
    <property type="molecule type" value="Genomic_DNA"/>
</dbReference>
<protein>
    <submittedName>
        <fullName evidence="3">Uncharacterized protein</fullName>
    </submittedName>
</protein>
<name>L7JZM0_TRAHO</name>
<reference evidence="3 4" key="1">
    <citation type="journal article" date="2012" name="PLoS Pathog.">
        <title>The genome of the obligate intracellular parasite Trachipleistophora hominis: new insights into microsporidian genome dynamics and reductive evolution.</title>
        <authorList>
            <person name="Heinz E."/>
            <person name="Williams T.A."/>
            <person name="Nakjang S."/>
            <person name="Noel C.J."/>
            <person name="Swan D.C."/>
            <person name="Goldberg A.V."/>
            <person name="Harris S.R."/>
            <person name="Weinmaier T."/>
            <person name="Markert S."/>
            <person name="Becher D."/>
            <person name="Bernhardt J."/>
            <person name="Dagan T."/>
            <person name="Hacker C."/>
            <person name="Lucocq J.M."/>
            <person name="Schweder T."/>
            <person name="Rattei T."/>
            <person name="Hall N."/>
            <person name="Hirt R.P."/>
            <person name="Embley T.M."/>
        </authorList>
    </citation>
    <scope>NUCLEOTIDE SEQUENCE [LARGE SCALE GENOMIC DNA]</scope>
</reference>
<dbReference type="AlphaFoldDB" id="L7JZM0"/>
<dbReference type="HOGENOM" id="CLU_621977_0_0_1"/>
<keyword evidence="1" id="KW-1133">Transmembrane helix</keyword>
<organism evidence="3 4">
    <name type="scientific">Trachipleistophora hominis</name>
    <name type="common">Microsporidian parasite</name>
    <dbReference type="NCBI Taxonomy" id="72359"/>
    <lineage>
        <taxon>Eukaryota</taxon>
        <taxon>Fungi</taxon>
        <taxon>Fungi incertae sedis</taxon>
        <taxon>Microsporidia</taxon>
        <taxon>Pleistophoridae</taxon>
        <taxon>Trachipleistophora</taxon>
    </lineage>
</organism>
<dbReference type="Proteomes" id="UP000011185">
    <property type="component" value="Unassembled WGS sequence"/>
</dbReference>
<feature type="non-terminal residue" evidence="3">
    <location>
        <position position="1"/>
    </location>
</feature>
<keyword evidence="4" id="KW-1185">Reference proteome</keyword>
<evidence type="ECO:0000313" key="4">
    <source>
        <dbReference type="Proteomes" id="UP000011185"/>
    </source>
</evidence>
<dbReference type="InParanoid" id="L7JZM0"/>
<dbReference type="VEuPathDB" id="MicrosporidiaDB:THOM_0109"/>
<feature type="transmembrane region" description="Helical" evidence="1">
    <location>
        <begin position="419"/>
        <end position="439"/>
    </location>
</feature>
<evidence type="ECO:0000313" key="3">
    <source>
        <dbReference type="EMBL" id="ELQ76913.1"/>
    </source>
</evidence>
<proteinExistence type="predicted"/>